<dbReference type="CDD" id="cd00534">
    <property type="entry name" value="DHNA_DHNTPE"/>
    <property type="match status" value="1"/>
</dbReference>
<protein>
    <recommendedName>
        <fullName evidence="4">dihydroneopterin aldolase</fullName>
        <ecNumber evidence="4">4.1.2.25</ecNumber>
    </recommendedName>
    <alternativeName>
        <fullName evidence="8">7,8-dihydroneopterin aldolase</fullName>
    </alternativeName>
</protein>
<dbReference type="AlphaFoldDB" id="A0A3B1BB54"/>
<comment type="pathway">
    <text evidence="2">Cofactor biosynthesis; tetrahydrofolate biosynthesis; 2-amino-4-hydroxy-6-hydroxymethyl-7,8-dihydropteridine diphosphate from 7,8-dihydroneopterin triphosphate: step 3/4.</text>
</comment>
<evidence type="ECO:0000256" key="3">
    <source>
        <dbReference type="ARBA" id="ARBA00005708"/>
    </source>
</evidence>
<sequence length="118" mass="13410">MDIIFLHDLTIETIIGIYDWERKEKQSIILDLDMAADIPAAARTDAIEDTLDYKAVAKRLIDFVGDSQFQLVETLAERVADTVLNEFDVKWVRLRVNKKGAVRYAGDVGVIIERGTRD</sequence>
<evidence type="ECO:0000256" key="5">
    <source>
        <dbReference type="ARBA" id="ARBA00022909"/>
    </source>
</evidence>
<dbReference type="NCBIfam" id="TIGR00526">
    <property type="entry name" value="folB_dom"/>
    <property type="match status" value="1"/>
</dbReference>
<evidence type="ECO:0000313" key="10">
    <source>
        <dbReference type="EMBL" id="VAX03535.1"/>
    </source>
</evidence>
<dbReference type="EMBL" id="UOFV01000407">
    <property type="protein sequence ID" value="VAX03535.1"/>
    <property type="molecule type" value="Genomic_DNA"/>
</dbReference>
<dbReference type="SUPFAM" id="SSF55620">
    <property type="entry name" value="Tetrahydrobiopterin biosynthesis enzymes-like"/>
    <property type="match status" value="1"/>
</dbReference>
<accession>A0A3B1BB54</accession>
<dbReference type="Pfam" id="PF02152">
    <property type="entry name" value="FolB"/>
    <property type="match status" value="1"/>
</dbReference>
<dbReference type="GO" id="GO:0005737">
    <property type="term" value="C:cytoplasm"/>
    <property type="evidence" value="ECO:0007669"/>
    <property type="project" value="TreeGrafter"/>
</dbReference>
<evidence type="ECO:0000256" key="6">
    <source>
        <dbReference type="ARBA" id="ARBA00023235"/>
    </source>
</evidence>
<keyword evidence="5" id="KW-0289">Folate biosynthesis</keyword>
<dbReference type="GO" id="GO:0016853">
    <property type="term" value="F:isomerase activity"/>
    <property type="evidence" value="ECO:0007669"/>
    <property type="project" value="UniProtKB-KW"/>
</dbReference>
<dbReference type="GO" id="GO:0004150">
    <property type="term" value="F:dihydroneopterin aldolase activity"/>
    <property type="evidence" value="ECO:0007669"/>
    <property type="project" value="UniProtKB-EC"/>
</dbReference>
<dbReference type="InterPro" id="IPR006156">
    <property type="entry name" value="Dihydroneopterin_aldolase"/>
</dbReference>
<evidence type="ECO:0000256" key="1">
    <source>
        <dbReference type="ARBA" id="ARBA00001353"/>
    </source>
</evidence>
<keyword evidence="6" id="KW-0413">Isomerase</keyword>
<dbReference type="PANTHER" id="PTHR42844:SF1">
    <property type="entry name" value="DIHYDRONEOPTERIN ALDOLASE 1-RELATED"/>
    <property type="match status" value="1"/>
</dbReference>
<reference evidence="10" key="1">
    <citation type="submission" date="2018-06" db="EMBL/GenBank/DDBJ databases">
        <authorList>
            <person name="Zhirakovskaya E."/>
        </authorList>
    </citation>
    <scope>NUCLEOTIDE SEQUENCE</scope>
</reference>
<keyword evidence="7 10" id="KW-0456">Lyase</keyword>
<dbReference type="PANTHER" id="PTHR42844">
    <property type="entry name" value="DIHYDRONEOPTERIN ALDOLASE 1-RELATED"/>
    <property type="match status" value="1"/>
</dbReference>
<evidence type="ECO:0000256" key="8">
    <source>
        <dbReference type="ARBA" id="ARBA00032903"/>
    </source>
</evidence>
<dbReference type="Gene3D" id="3.30.1130.10">
    <property type="match status" value="1"/>
</dbReference>
<evidence type="ECO:0000259" key="9">
    <source>
        <dbReference type="SMART" id="SM00905"/>
    </source>
</evidence>
<dbReference type="InterPro" id="IPR006157">
    <property type="entry name" value="FolB_dom"/>
</dbReference>
<dbReference type="SMART" id="SM00905">
    <property type="entry name" value="FolB"/>
    <property type="match status" value="1"/>
</dbReference>
<dbReference type="FunFam" id="3.30.1130.10:FF:000002">
    <property type="entry name" value="7,8-dihydroneopterin aldolase"/>
    <property type="match status" value="1"/>
</dbReference>
<dbReference type="EC" id="4.1.2.25" evidence="4"/>
<evidence type="ECO:0000256" key="7">
    <source>
        <dbReference type="ARBA" id="ARBA00023239"/>
    </source>
</evidence>
<feature type="domain" description="Dihydroneopterin aldolase/epimerase" evidence="9">
    <location>
        <begin position="4"/>
        <end position="114"/>
    </location>
</feature>
<dbReference type="NCBIfam" id="TIGR00525">
    <property type="entry name" value="folB"/>
    <property type="match status" value="1"/>
</dbReference>
<comment type="catalytic activity">
    <reaction evidence="1">
        <text>7,8-dihydroneopterin = 6-hydroxymethyl-7,8-dihydropterin + glycolaldehyde</text>
        <dbReference type="Rhea" id="RHEA:10540"/>
        <dbReference type="ChEBI" id="CHEBI:17001"/>
        <dbReference type="ChEBI" id="CHEBI:17071"/>
        <dbReference type="ChEBI" id="CHEBI:44841"/>
        <dbReference type="EC" id="4.1.2.25"/>
    </reaction>
</comment>
<evidence type="ECO:0000256" key="2">
    <source>
        <dbReference type="ARBA" id="ARBA00005013"/>
    </source>
</evidence>
<name>A0A3B1BB54_9ZZZZ</name>
<gene>
    <name evidence="10" type="ORF">MNBD_GAMMA19-2157</name>
</gene>
<dbReference type="GO" id="GO:0046656">
    <property type="term" value="P:folic acid biosynthetic process"/>
    <property type="evidence" value="ECO:0007669"/>
    <property type="project" value="UniProtKB-KW"/>
</dbReference>
<dbReference type="InterPro" id="IPR043133">
    <property type="entry name" value="GTP-CH-I_C/QueF"/>
</dbReference>
<organism evidence="10">
    <name type="scientific">hydrothermal vent metagenome</name>
    <dbReference type="NCBI Taxonomy" id="652676"/>
    <lineage>
        <taxon>unclassified sequences</taxon>
        <taxon>metagenomes</taxon>
        <taxon>ecological metagenomes</taxon>
    </lineage>
</organism>
<comment type="similarity">
    <text evidence="3">Belongs to the DHNA family.</text>
</comment>
<proteinExistence type="inferred from homology"/>
<evidence type="ECO:0000256" key="4">
    <source>
        <dbReference type="ARBA" id="ARBA00013043"/>
    </source>
</evidence>